<keyword evidence="4 10" id="KW-0547">Nucleotide-binding</keyword>
<dbReference type="PANTHER" id="PTHR30195">
    <property type="entry name" value="TYPE I SITE-SPECIFIC DEOXYRIBONUCLEASE PROTEIN SUBUNIT M AND R"/>
    <property type="match status" value="1"/>
</dbReference>
<evidence type="ECO:0000256" key="4">
    <source>
        <dbReference type="ARBA" id="ARBA00022741"/>
    </source>
</evidence>
<organism evidence="12 13">
    <name type="scientific">Hymenobacter ginsengisoli</name>
    <dbReference type="NCBI Taxonomy" id="1051626"/>
    <lineage>
        <taxon>Bacteria</taxon>
        <taxon>Pseudomonadati</taxon>
        <taxon>Bacteroidota</taxon>
        <taxon>Cytophagia</taxon>
        <taxon>Cytophagales</taxon>
        <taxon>Hymenobacteraceae</taxon>
        <taxon>Hymenobacter</taxon>
    </lineage>
</organism>
<evidence type="ECO:0000256" key="10">
    <source>
        <dbReference type="RuleBase" id="RU364115"/>
    </source>
</evidence>
<keyword evidence="5 10" id="KW-0680">Restriction system</keyword>
<dbReference type="InterPro" id="IPR027417">
    <property type="entry name" value="P-loop_NTPase"/>
</dbReference>
<dbReference type="SMART" id="SM00487">
    <property type="entry name" value="DEXDc"/>
    <property type="match status" value="1"/>
</dbReference>
<evidence type="ECO:0000313" key="13">
    <source>
        <dbReference type="Proteomes" id="UP001501243"/>
    </source>
</evidence>
<reference evidence="13" key="1">
    <citation type="journal article" date="2019" name="Int. J. Syst. Evol. Microbiol.">
        <title>The Global Catalogue of Microorganisms (GCM) 10K type strain sequencing project: providing services to taxonomists for standard genome sequencing and annotation.</title>
        <authorList>
            <consortium name="The Broad Institute Genomics Platform"/>
            <consortium name="The Broad Institute Genome Sequencing Center for Infectious Disease"/>
            <person name="Wu L."/>
            <person name="Ma J."/>
        </authorList>
    </citation>
    <scope>NUCLEOTIDE SEQUENCE [LARGE SCALE GENOMIC DNA]</scope>
    <source>
        <strain evidence="13">JCM 17841</strain>
    </source>
</reference>
<name>A0ABP8PVM3_9BACT</name>
<feature type="domain" description="Helicase ATP-binding" evidence="11">
    <location>
        <begin position="266"/>
        <end position="464"/>
    </location>
</feature>
<dbReference type="Gene3D" id="3.90.1570.50">
    <property type="match status" value="1"/>
</dbReference>
<dbReference type="PANTHER" id="PTHR30195:SF15">
    <property type="entry name" value="TYPE I RESTRICTION ENZYME HINDI ENDONUCLEASE SUBUNIT"/>
    <property type="match status" value="1"/>
</dbReference>
<keyword evidence="7 10" id="KW-0378">Hydrolase</keyword>
<dbReference type="InterPro" id="IPR007409">
    <property type="entry name" value="Restrct_endonuc_type1_HsdR_N"/>
</dbReference>
<dbReference type="RefSeq" id="WP_208133389.1">
    <property type="nucleotide sequence ID" value="NZ_BAABGQ010000002.1"/>
</dbReference>
<evidence type="ECO:0000256" key="1">
    <source>
        <dbReference type="ARBA" id="ARBA00000851"/>
    </source>
</evidence>
<comment type="similarity">
    <text evidence="2 10">Belongs to the HsdR family.</text>
</comment>
<dbReference type="InterPro" id="IPR014001">
    <property type="entry name" value="Helicase_ATP-bd"/>
</dbReference>
<dbReference type="GO" id="GO:0004519">
    <property type="term" value="F:endonuclease activity"/>
    <property type="evidence" value="ECO:0007669"/>
    <property type="project" value="UniProtKB-KW"/>
</dbReference>
<evidence type="ECO:0000256" key="2">
    <source>
        <dbReference type="ARBA" id="ARBA00008598"/>
    </source>
</evidence>
<dbReference type="Proteomes" id="UP001501243">
    <property type="component" value="Unassembled WGS sequence"/>
</dbReference>
<comment type="subunit">
    <text evidence="10">The type I restriction/modification system is composed of three polypeptides R, M and S.</text>
</comment>
<keyword evidence="9 10" id="KW-0238">DNA-binding</keyword>
<evidence type="ECO:0000256" key="3">
    <source>
        <dbReference type="ARBA" id="ARBA00022722"/>
    </source>
</evidence>
<comment type="caution">
    <text evidence="12">The sequence shown here is derived from an EMBL/GenBank/DDBJ whole genome shotgun (WGS) entry which is preliminary data.</text>
</comment>
<evidence type="ECO:0000256" key="7">
    <source>
        <dbReference type="ARBA" id="ARBA00022801"/>
    </source>
</evidence>
<evidence type="ECO:0000259" key="11">
    <source>
        <dbReference type="SMART" id="SM00487"/>
    </source>
</evidence>
<evidence type="ECO:0000256" key="6">
    <source>
        <dbReference type="ARBA" id="ARBA00022759"/>
    </source>
</evidence>
<keyword evidence="6 12" id="KW-0255">Endonuclease</keyword>
<comment type="catalytic activity">
    <reaction evidence="1 10">
        <text>Endonucleolytic cleavage of DNA to give random double-stranded fragments with terminal 5'-phosphates, ATP is simultaneously hydrolyzed.</text>
        <dbReference type="EC" id="3.1.21.3"/>
    </reaction>
</comment>
<dbReference type="Pfam" id="PF18766">
    <property type="entry name" value="SWI2_SNF2"/>
    <property type="match status" value="1"/>
</dbReference>
<proteinExistence type="inferred from homology"/>
<gene>
    <name evidence="12" type="ORF">GCM10023172_01640</name>
</gene>
<dbReference type="InterPro" id="IPR021810">
    <property type="entry name" value="T1RH-like_C"/>
</dbReference>
<sequence>MAFITEDQIEDACVHVLRNELHYDEHLNLYKQHQQNEGAANIKFGRATTQEVVRLGQLRDSLRHLNPTAPETVLADAVRLLTKPRPGNLFERNRAVTELLQKGDSFEHKDAKGVTVKTRVRYVDFENPANNHFAVVQQLTIKGKTTRRPDLLVFVNGLPLVFVELKNANEETRQAYDKNLTDYKRDIGQLFDYNLVVVLSNGLVTKVGSHTADWEQFFNWEKESEDDPTVVAKGETDIERVMRTLFRKETLVDLLENFVLFYAHRAKIVAKNHQYLGVNQAVAALERRQELAGKLGVFWHTQGSGKSFSMAYLVQKARRVVRGGSTLKFVLVTDRDDLEDQLWKTFVRSGLLDEKQPARADSAKHLADLVSKGTPIIFTLIQKFKNPSGRGGGAFPELTARGEDYVVLVDEAHRSQYKDLGENLRRAFRGASYLAFTGTPLLDAVETTKEWFGGYVSQYNFQQSVLDGSTVPLFYHNRVPKMGLQNNELNEEFAEIMADENLSDEQQERLTRKYASMMTVLTDNDRLDAIARDVVRHFPARGYLGKAMMVSLDKPTAVRMYDRVQQHWKQAQKELQGRLNAAPAGSAERQELERQRKWMRETEMAVVVSEEGEEDQKFLKLGLDIRPHRALMNKTWGDDHKTIEDRFRDEHDRLRLVFVCAKWLTGFDAPTVSTLYLDKPLQNHTLMQTIARANRVAVALDAAGEVATDATLYPIGKTNGLVLDYYGLMAGGRLEKALAKYAKVKSEGDEAAGPGAPAEDFEVLLSYLDAAIAEAVRFLAAQGLSLDEVLASGATFDQLTQLEDMADTLSKTEDLKKEFGVYQTAVTSFYQACKPDILTEELLKGSGPYLGRYRRLKDALEYVRRIITRTKDNSGDFDGARSRADSLIDEAIVAHGDAGAGYHIEAQGQEINLSGLDLEKLQERFTARPHKNLAITDMVDFLTQKVQGLLGRNVGRVDLAAKLHDIIQNYNSSSSDVEAFFQDLKKYAEQLREEEKRAVAEGLSEEELELFDLLFVGELKPADKVKVKAAAQHLLAKLRTNETKREVLTPDWHKNYQLQMKVRDMIGGVLDTDLPEEGYPTPVFVEKRDAVYTHLLNQAMLGGRYWA</sequence>
<dbReference type="InterPro" id="IPR055180">
    <property type="entry name" value="HsdR_RecA-like_helicase_dom_2"/>
</dbReference>
<protein>
    <recommendedName>
        <fullName evidence="10">Type I restriction enzyme endonuclease subunit</fullName>
        <shortName evidence="10">R protein</shortName>
        <ecNumber evidence="10">3.1.21.3</ecNumber>
    </recommendedName>
</protein>
<dbReference type="EMBL" id="BAABGQ010000002">
    <property type="protein sequence ID" value="GAA4493269.1"/>
    <property type="molecule type" value="Genomic_DNA"/>
</dbReference>
<dbReference type="EC" id="3.1.21.3" evidence="10"/>
<evidence type="ECO:0000256" key="9">
    <source>
        <dbReference type="ARBA" id="ARBA00023125"/>
    </source>
</evidence>
<dbReference type="CDD" id="cd22332">
    <property type="entry name" value="HsdR_N"/>
    <property type="match status" value="1"/>
</dbReference>
<evidence type="ECO:0000256" key="5">
    <source>
        <dbReference type="ARBA" id="ARBA00022747"/>
    </source>
</evidence>
<keyword evidence="3" id="KW-0540">Nuclease</keyword>
<dbReference type="Gene3D" id="3.40.50.300">
    <property type="entry name" value="P-loop containing nucleotide triphosphate hydrolases"/>
    <property type="match status" value="2"/>
</dbReference>
<dbReference type="InterPro" id="IPR004473">
    <property type="entry name" value="Restrct_endonuc_typeI_HsdR"/>
</dbReference>
<dbReference type="Pfam" id="PF11867">
    <property type="entry name" value="T1RH-like_C"/>
    <property type="match status" value="1"/>
</dbReference>
<evidence type="ECO:0000313" key="12">
    <source>
        <dbReference type="EMBL" id="GAA4493269.1"/>
    </source>
</evidence>
<dbReference type="Pfam" id="PF04313">
    <property type="entry name" value="HSDR_N"/>
    <property type="match status" value="1"/>
</dbReference>
<dbReference type="Pfam" id="PF22679">
    <property type="entry name" value="T1R_D3-like"/>
    <property type="match status" value="1"/>
</dbReference>
<accession>A0ABP8PVM3</accession>
<evidence type="ECO:0000256" key="8">
    <source>
        <dbReference type="ARBA" id="ARBA00022840"/>
    </source>
</evidence>
<dbReference type="InterPro" id="IPR040980">
    <property type="entry name" value="SWI2_SNF2"/>
</dbReference>
<dbReference type="SUPFAM" id="SSF52540">
    <property type="entry name" value="P-loop containing nucleoside triphosphate hydrolases"/>
    <property type="match status" value="1"/>
</dbReference>
<dbReference type="NCBIfam" id="TIGR00348">
    <property type="entry name" value="hsdR"/>
    <property type="match status" value="1"/>
</dbReference>
<keyword evidence="8 10" id="KW-0067">ATP-binding</keyword>
<comment type="function">
    <text evidence="10">Subunit R is required for both nuclease and ATPase activities, but not for modification.</text>
</comment>
<keyword evidence="13" id="KW-1185">Reference proteome</keyword>
<dbReference type="InterPro" id="IPR051268">
    <property type="entry name" value="Type-I_R_enzyme_R_subunit"/>
</dbReference>